<organism evidence="2 3">
    <name type="scientific">Pseudoflavonifractor capillosus</name>
    <dbReference type="NCBI Taxonomy" id="106588"/>
    <lineage>
        <taxon>Bacteria</taxon>
        <taxon>Bacillati</taxon>
        <taxon>Bacillota</taxon>
        <taxon>Clostridia</taxon>
        <taxon>Eubacteriales</taxon>
        <taxon>Oscillospiraceae</taxon>
        <taxon>Pseudoflavonifractor</taxon>
    </lineage>
</organism>
<dbReference type="GO" id="GO:0003677">
    <property type="term" value="F:DNA binding"/>
    <property type="evidence" value="ECO:0007669"/>
    <property type="project" value="InterPro"/>
</dbReference>
<protein>
    <submittedName>
        <fullName evidence="2">Helix-turn-helix transcriptional regulator</fullName>
    </submittedName>
</protein>
<sequence>MKRVRVKLDKYLPAHNITRYELARRSGIKFQTIDGYYKNTVVRYDAVNLGKIAEALDCGIEDILELVDEP</sequence>
<dbReference type="PROSITE" id="PS50943">
    <property type="entry name" value="HTH_CROC1"/>
    <property type="match status" value="1"/>
</dbReference>
<evidence type="ECO:0000313" key="3">
    <source>
        <dbReference type="Proteomes" id="UP000760668"/>
    </source>
</evidence>
<reference evidence="2" key="2">
    <citation type="submission" date="2021-09" db="EMBL/GenBank/DDBJ databases">
        <authorList>
            <person name="Gilroy R."/>
        </authorList>
    </citation>
    <scope>NUCLEOTIDE SEQUENCE</scope>
    <source>
        <strain evidence="2">CHK179-5677</strain>
    </source>
</reference>
<feature type="domain" description="HTH cro/C1-type" evidence="1">
    <location>
        <begin position="14"/>
        <end position="63"/>
    </location>
</feature>
<dbReference type="InterPro" id="IPR010982">
    <property type="entry name" value="Lambda_DNA-bd_dom_sf"/>
</dbReference>
<proteinExistence type="predicted"/>
<evidence type="ECO:0000259" key="1">
    <source>
        <dbReference type="PROSITE" id="PS50943"/>
    </source>
</evidence>
<dbReference type="AlphaFoldDB" id="A0A921SSG4"/>
<accession>A0A921SSG4</accession>
<comment type="caution">
    <text evidence="2">The sequence shown here is derived from an EMBL/GenBank/DDBJ whole genome shotgun (WGS) entry which is preliminary data.</text>
</comment>
<evidence type="ECO:0000313" key="2">
    <source>
        <dbReference type="EMBL" id="HJG86825.1"/>
    </source>
</evidence>
<dbReference type="RefSeq" id="WP_006573604.1">
    <property type="nucleotide sequence ID" value="NZ_DYUC01000072.1"/>
</dbReference>
<reference evidence="2" key="1">
    <citation type="journal article" date="2021" name="PeerJ">
        <title>Extensive microbial diversity within the chicken gut microbiome revealed by metagenomics and culture.</title>
        <authorList>
            <person name="Gilroy R."/>
            <person name="Ravi A."/>
            <person name="Getino M."/>
            <person name="Pursley I."/>
            <person name="Horton D.L."/>
            <person name="Alikhan N.F."/>
            <person name="Baker D."/>
            <person name="Gharbi K."/>
            <person name="Hall N."/>
            <person name="Watson M."/>
            <person name="Adriaenssens E.M."/>
            <person name="Foster-Nyarko E."/>
            <person name="Jarju S."/>
            <person name="Secka A."/>
            <person name="Antonio M."/>
            <person name="Oren A."/>
            <person name="Chaudhuri R.R."/>
            <person name="La Ragione R."/>
            <person name="Hildebrand F."/>
            <person name="Pallen M.J."/>
        </authorList>
    </citation>
    <scope>NUCLEOTIDE SEQUENCE</scope>
    <source>
        <strain evidence="2">CHK179-5677</strain>
    </source>
</reference>
<dbReference type="Pfam" id="PF13443">
    <property type="entry name" value="HTH_26"/>
    <property type="match status" value="1"/>
</dbReference>
<dbReference type="SUPFAM" id="SSF47413">
    <property type="entry name" value="lambda repressor-like DNA-binding domains"/>
    <property type="match status" value="1"/>
</dbReference>
<name>A0A921SSG4_9FIRM</name>
<dbReference type="EMBL" id="DYUC01000072">
    <property type="protein sequence ID" value="HJG86825.1"/>
    <property type="molecule type" value="Genomic_DNA"/>
</dbReference>
<dbReference type="Proteomes" id="UP000760668">
    <property type="component" value="Unassembled WGS sequence"/>
</dbReference>
<dbReference type="Gene3D" id="1.10.260.40">
    <property type="entry name" value="lambda repressor-like DNA-binding domains"/>
    <property type="match status" value="1"/>
</dbReference>
<gene>
    <name evidence="2" type="ORF">K8V01_07385</name>
</gene>
<dbReference type="InterPro" id="IPR001387">
    <property type="entry name" value="Cro/C1-type_HTH"/>
</dbReference>